<sequence length="1153" mass="132788">MNKYKFTVFLLAIASCFCVQAQHTDLVVLDGRETDNGNLMFNIKVNPLFQNYFTLKFWGSDRSNEVNVVWIDGKQIGYQRHGDYAPINRGYSNPLPDRFYYSTIMLPLSTTKGKESVKITIQSLGGRESEKRKFYQAYSHINPYIDFSNEKQGESNIRNKTAILAEDIPESEKQKLMRLYRQKQIEDFNTFSIRLDKNPDEKISIEKYKDDLRFYASVLVQPWSPAQTNVEKAKALSHIFQVIDNYVKDYYADTRLVVHGGHQGDWGGFLSALGDVLYIVEAFIWDESILGKSAFNRFLNESFVTNTVECEFSLAGVDWKGNELNRKEAWERALKANFDFARARLSYIYNQVYYTYEGAWKAHEGLRIIGSEFYEGKTRSHQILRTALGISPFLGEEVLLSADGRELDLYHSLFYHDRQAFFTDDFLQIVAKGKAKSKLDASGNIVRRLPYGKHYTGITSAGLTRENGYVGNYGETPNYLPEWFYRTLNHPGDEALNDDILKLALLNLHARSFTRYTSLDDKGKRIMRMQQVLDERNDAYPGMYAYATRVSTAKSMHYASLEQYMAVHPDRYSSPQWGKYWDYAAEAVGFAQQQLVDRQFFQRNYRAGILNVSKYDFFLPETYEYITSKRAEYNRFKQMEAGKVHPLTDFDYYTQDEINKMKVRPSDYKQFAWVDIDNIMVCMKDETTVISGVFNMLNRAFAGNGKIHAQYKNYDQIVQIATRAKFQYQDYYLRMNSPDVDFMTDINYIFRSVPLALSGEICPITYQPGVGKIIRENFEVDNPYSAYPDYLEAQYGAYLFVFNTTRPEYGNEQTFEVELPEAYKKNQILDMVSGKMLSIKKGKIIIPPYSAFVLKLDKDFYVNTKPYPVDFVTALAGNNRAAINWKPASGAKSYILKRSLEENGNYEIIARDIENDHFVDENAKNGISLYYKVVAVNNKEQSWDSYRAKVELNNPTIQLNTSSRWRDDKIGINRGTARVEDAKISINTDDGKGLGEGDDYMISSRNIEDSFLFVNTLIYGDTEISAKLIPGNCQMSGLMLRDRLSTDTRYIFLGCDKFGNILFQNRTKDSRREYTNHKISPFTYPVITQTIAQYPWLKLVRNAGNHLITGYMSKDGQNWEKIADLFTPFPGSVYAGVGAANAPNAVFEEVSVK</sequence>
<dbReference type="AlphaFoldDB" id="A0A5J4S403"/>
<comment type="caution">
    <text evidence="1">The sequence shown here is derived from an EMBL/GenBank/DDBJ whole genome shotgun (WGS) entry which is preliminary data.</text>
</comment>
<name>A0A5J4S403_9ZZZZ</name>
<accession>A0A5J4S403</accession>
<reference evidence="1" key="1">
    <citation type="submission" date="2019-03" db="EMBL/GenBank/DDBJ databases">
        <title>Single cell metagenomics reveals metabolic interactions within the superorganism composed of flagellate Streblomastix strix and complex community of Bacteroidetes bacteria on its surface.</title>
        <authorList>
            <person name="Treitli S.C."/>
            <person name="Kolisko M."/>
            <person name="Husnik F."/>
            <person name="Keeling P."/>
            <person name="Hampl V."/>
        </authorList>
    </citation>
    <scope>NUCLEOTIDE SEQUENCE</scope>
    <source>
        <strain evidence="1">STM</strain>
    </source>
</reference>
<evidence type="ECO:0000313" key="1">
    <source>
        <dbReference type="EMBL" id="KAA6340756.1"/>
    </source>
</evidence>
<protein>
    <submittedName>
        <fullName evidence="1">Amylopullulanase</fullName>
    </submittedName>
</protein>
<gene>
    <name evidence="1" type="ORF">EZS27_011398</name>
</gene>
<dbReference type="InterPro" id="IPR013783">
    <property type="entry name" value="Ig-like_fold"/>
</dbReference>
<dbReference type="Gene3D" id="2.60.40.10">
    <property type="entry name" value="Immunoglobulins"/>
    <property type="match status" value="1"/>
</dbReference>
<dbReference type="PROSITE" id="PS51257">
    <property type="entry name" value="PROKAR_LIPOPROTEIN"/>
    <property type="match status" value="1"/>
</dbReference>
<proteinExistence type="predicted"/>
<dbReference type="EMBL" id="SNRY01000436">
    <property type="protein sequence ID" value="KAA6340756.1"/>
    <property type="molecule type" value="Genomic_DNA"/>
</dbReference>
<organism evidence="1">
    <name type="scientific">termite gut metagenome</name>
    <dbReference type="NCBI Taxonomy" id="433724"/>
    <lineage>
        <taxon>unclassified sequences</taxon>
        <taxon>metagenomes</taxon>
        <taxon>organismal metagenomes</taxon>
    </lineage>
</organism>